<sequence length="282" mass="31917">MKKTSHPIPLFSLEPHAIGGMFIEELPIDVPEATQPHRDDHYLVLLLTAGSAILEIEKEVFRCEAPALAVIKPLQVHCATRTGIPAGWAFSCAPFMVPEAFAAILPGLDIRQQYVQLTNAEDLFQIAAVLTTAFNTSRTAGRHKPAILKGLSEAFFHRILPELEMAQDKTIQQKGQPAIITRQFMQLLQQQPTGQTPAYFARQMHITTAHLNDCVRETTGFPVTYWRQYAMLHIAKRLLYYTDKPVKSIAWELGFEDHTYFSRLFRKLTGETPGAFRSKFHE</sequence>
<evidence type="ECO:0000313" key="6">
    <source>
        <dbReference type="Proteomes" id="UP000830198"/>
    </source>
</evidence>
<dbReference type="SMART" id="SM00342">
    <property type="entry name" value="HTH_ARAC"/>
    <property type="match status" value="1"/>
</dbReference>
<dbReference type="PRINTS" id="PR00032">
    <property type="entry name" value="HTHARAC"/>
</dbReference>
<evidence type="ECO:0000256" key="2">
    <source>
        <dbReference type="ARBA" id="ARBA00023125"/>
    </source>
</evidence>
<evidence type="ECO:0000313" key="5">
    <source>
        <dbReference type="EMBL" id="UPK68766.1"/>
    </source>
</evidence>
<proteinExistence type="predicted"/>
<dbReference type="SUPFAM" id="SSF46689">
    <property type="entry name" value="Homeodomain-like"/>
    <property type="match status" value="1"/>
</dbReference>
<protein>
    <submittedName>
        <fullName evidence="5">Helix-turn-helix transcriptional regulator</fullName>
    </submittedName>
</protein>
<dbReference type="PANTHER" id="PTHR43280">
    <property type="entry name" value="ARAC-FAMILY TRANSCRIPTIONAL REGULATOR"/>
    <property type="match status" value="1"/>
</dbReference>
<keyword evidence="3" id="KW-0804">Transcription</keyword>
<dbReference type="Proteomes" id="UP000830198">
    <property type="component" value="Chromosome"/>
</dbReference>
<dbReference type="Pfam" id="PF12833">
    <property type="entry name" value="HTH_18"/>
    <property type="match status" value="1"/>
</dbReference>
<dbReference type="InterPro" id="IPR009057">
    <property type="entry name" value="Homeodomain-like_sf"/>
</dbReference>
<dbReference type="PROSITE" id="PS01124">
    <property type="entry name" value="HTH_ARAC_FAMILY_2"/>
    <property type="match status" value="1"/>
</dbReference>
<keyword evidence="6" id="KW-1185">Reference proteome</keyword>
<dbReference type="PANTHER" id="PTHR43280:SF32">
    <property type="entry name" value="TRANSCRIPTIONAL REGULATORY PROTEIN"/>
    <property type="match status" value="1"/>
</dbReference>
<evidence type="ECO:0000259" key="4">
    <source>
        <dbReference type="PROSITE" id="PS01124"/>
    </source>
</evidence>
<dbReference type="EMBL" id="CP095855">
    <property type="protein sequence ID" value="UPK68766.1"/>
    <property type="molecule type" value="Genomic_DNA"/>
</dbReference>
<accession>A0ABY4HY71</accession>
<dbReference type="RefSeq" id="WP_247811133.1">
    <property type="nucleotide sequence ID" value="NZ_CP095855.1"/>
</dbReference>
<feature type="domain" description="HTH araC/xylS-type" evidence="4">
    <location>
        <begin position="182"/>
        <end position="279"/>
    </location>
</feature>
<name>A0ABY4HY71_CHIFI</name>
<organism evidence="5 6">
    <name type="scientific">Chitinophaga filiformis</name>
    <name type="common">Myxococcus filiformis</name>
    <name type="synonym">Flexibacter filiformis</name>
    <dbReference type="NCBI Taxonomy" id="104663"/>
    <lineage>
        <taxon>Bacteria</taxon>
        <taxon>Pseudomonadati</taxon>
        <taxon>Bacteroidota</taxon>
        <taxon>Chitinophagia</taxon>
        <taxon>Chitinophagales</taxon>
        <taxon>Chitinophagaceae</taxon>
        <taxon>Chitinophaga</taxon>
    </lineage>
</organism>
<dbReference type="InterPro" id="IPR020449">
    <property type="entry name" value="Tscrpt_reg_AraC-type_HTH"/>
</dbReference>
<reference evidence="5 6" key="1">
    <citation type="submission" date="2022-04" db="EMBL/GenBank/DDBJ databases">
        <title>The arsenic-methylating capacity of Chitinophaga filiformis YT5 during chitin decomposition.</title>
        <authorList>
            <person name="Chen G."/>
            <person name="Liang Y."/>
        </authorList>
    </citation>
    <scope>NUCLEOTIDE SEQUENCE [LARGE SCALE GENOMIC DNA]</scope>
    <source>
        <strain evidence="5 6">YT5</strain>
    </source>
</reference>
<dbReference type="InterPro" id="IPR018060">
    <property type="entry name" value="HTH_AraC"/>
</dbReference>
<keyword evidence="1" id="KW-0805">Transcription regulation</keyword>
<dbReference type="SUPFAM" id="SSF51215">
    <property type="entry name" value="Regulatory protein AraC"/>
    <property type="match status" value="1"/>
</dbReference>
<gene>
    <name evidence="5" type="ORF">MYF79_27785</name>
</gene>
<dbReference type="Gene3D" id="1.10.10.60">
    <property type="entry name" value="Homeodomain-like"/>
    <property type="match status" value="1"/>
</dbReference>
<keyword evidence="2" id="KW-0238">DNA-binding</keyword>
<evidence type="ECO:0000256" key="3">
    <source>
        <dbReference type="ARBA" id="ARBA00023163"/>
    </source>
</evidence>
<dbReference type="InterPro" id="IPR037923">
    <property type="entry name" value="HTH-like"/>
</dbReference>
<evidence type="ECO:0000256" key="1">
    <source>
        <dbReference type="ARBA" id="ARBA00023015"/>
    </source>
</evidence>